<dbReference type="AlphaFoldDB" id="A0A8T2PPV5"/>
<reference evidence="1" key="1">
    <citation type="thesis" date="2021" institute="BYU ScholarsArchive" country="Provo, UT, USA">
        <title>Applications of and Algorithms for Genome Assembly and Genomic Analyses with an Emphasis on Marine Teleosts.</title>
        <authorList>
            <person name="Pickett B.D."/>
        </authorList>
    </citation>
    <scope>NUCLEOTIDE SEQUENCE</scope>
    <source>
        <strain evidence="1">HI-2016</strain>
    </source>
</reference>
<organism evidence="1 2">
    <name type="scientific">Albula glossodonta</name>
    <name type="common">roundjaw bonefish</name>
    <dbReference type="NCBI Taxonomy" id="121402"/>
    <lineage>
        <taxon>Eukaryota</taxon>
        <taxon>Metazoa</taxon>
        <taxon>Chordata</taxon>
        <taxon>Craniata</taxon>
        <taxon>Vertebrata</taxon>
        <taxon>Euteleostomi</taxon>
        <taxon>Actinopterygii</taxon>
        <taxon>Neopterygii</taxon>
        <taxon>Teleostei</taxon>
        <taxon>Albuliformes</taxon>
        <taxon>Albulidae</taxon>
        <taxon>Albula</taxon>
    </lineage>
</organism>
<sequence length="98" mass="11219">MWSGRLRYAVGGNSGVELLGGPWFVVKRDETNVLLVWHHCKVWKVSDCALNCRVEVRQNEDRMGKVRWNPAPRAGFKLKGYGTRDDGDSNITDNRCIR</sequence>
<dbReference type="Proteomes" id="UP000824540">
    <property type="component" value="Unassembled WGS sequence"/>
</dbReference>
<protein>
    <submittedName>
        <fullName evidence="1">Uncharacterized protein</fullName>
    </submittedName>
</protein>
<name>A0A8T2PPV5_9TELE</name>
<gene>
    <name evidence="1" type="ORF">JZ751_017979</name>
</gene>
<evidence type="ECO:0000313" key="2">
    <source>
        <dbReference type="Proteomes" id="UP000824540"/>
    </source>
</evidence>
<proteinExistence type="predicted"/>
<evidence type="ECO:0000313" key="1">
    <source>
        <dbReference type="EMBL" id="KAG9353384.1"/>
    </source>
</evidence>
<keyword evidence="2" id="KW-1185">Reference proteome</keyword>
<accession>A0A8T2PPV5</accession>
<dbReference type="EMBL" id="JAFBMS010000004">
    <property type="protein sequence ID" value="KAG9353384.1"/>
    <property type="molecule type" value="Genomic_DNA"/>
</dbReference>
<comment type="caution">
    <text evidence="1">The sequence shown here is derived from an EMBL/GenBank/DDBJ whole genome shotgun (WGS) entry which is preliminary data.</text>
</comment>